<evidence type="ECO:0000313" key="2">
    <source>
        <dbReference type="Proteomes" id="UP001497535"/>
    </source>
</evidence>
<comment type="caution">
    <text evidence="1">The sequence shown here is derived from an EMBL/GenBank/DDBJ whole genome shotgun (WGS) entry which is preliminary data.</text>
</comment>
<dbReference type="Proteomes" id="UP001497535">
    <property type="component" value="Unassembled WGS sequence"/>
</dbReference>
<organism evidence="1 2">
    <name type="scientific">Meloidogyne enterolobii</name>
    <name type="common">Root-knot nematode worm</name>
    <name type="synonym">Meloidogyne mayaguensis</name>
    <dbReference type="NCBI Taxonomy" id="390850"/>
    <lineage>
        <taxon>Eukaryota</taxon>
        <taxon>Metazoa</taxon>
        <taxon>Ecdysozoa</taxon>
        <taxon>Nematoda</taxon>
        <taxon>Chromadorea</taxon>
        <taxon>Rhabditida</taxon>
        <taxon>Tylenchina</taxon>
        <taxon>Tylenchomorpha</taxon>
        <taxon>Tylenchoidea</taxon>
        <taxon>Meloidogynidae</taxon>
        <taxon>Meloidogyninae</taxon>
        <taxon>Meloidogyne</taxon>
    </lineage>
</organism>
<accession>A0ACB0ZWY3</accession>
<sequence>MSSFPSFSQKHLSGNRFQIRGFPKIWTDKLTFDDIAWYLYDLLVKYGAIENIVISCSKRDMVVYGIVDMKSGKGIARIKNEMLDKYGKFYLQNWDAALSFRQVDADTTKKLEDLTKKISLKDLVKQLTPPQSTESFHSVNTADKAIADSSDFVYSREFLLSLRGTISPSRYQTDPQFSEILRSVENIDYGYPNARNNNYRSNNRNFRQNETRGGFNYNNGNVYFLLIILREIKKIV</sequence>
<dbReference type="EMBL" id="CAVMJV010000051">
    <property type="protein sequence ID" value="CAK5083657.1"/>
    <property type="molecule type" value="Genomic_DNA"/>
</dbReference>
<reference evidence="1" key="1">
    <citation type="submission" date="2023-11" db="EMBL/GenBank/DDBJ databases">
        <authorList>
            <person name="Poullet M."/>
        </authorList>
    </citation>
    <scope>NUCLEOTIDE SEQUENCE</scope>
    <source>
        <strain evidence="1">E1834</strain>
    </source>
</reference>
<name>A0ACB0ZWY3_MELEN</name>
<evidence type="ECO:0000313" key="1">
    <source>
        <dbReference type="EMBL" id="CAK5083657.1"/>
    </source>
</evidence>
<protein>
    <submittedName>
        <fullName evidence="1">Uncharacterized protein</fullName>
    </submittedName>
</protein>
<keyword evidence="2" id="KW-1185">Reference proteome</keyword>
<proteinExistence type="predicted"/>
<gene>
    <name evidence="1" type="ORF">MENTE1834_LOCUS31007</name>
</gene>